<reference evidence="3 4" key="1">
    <citation type="journal article" date="2022" name="bioRxiv">
        <title>Genomics of Preaxostyla Flagellates Illuminates Evolutionary Transitions and the Path Towards Mitochondrial Loss.</title>
        <authorList>
            <person name="Novak L.V.F."/>
            <person name="Treitli S.C."/>
            <person name="Pyrih J."/>
            <person name="Halakuc P."/>
            <person name="Pipaliya S.V."/>
            <person name="Vacek V."/>
            <person name="Brzon O."/>
            <person name="Soukal P."/>
            <person name="Eme L."/>
            <person name="Dacks J.B."/>
            <person name="Karnkowska A."/>
            <person name="Elias M."/>
            <person name="Hampl V."/>
        </authorList>
    </citation>
    <scope>NUCLEOTIDE SEQUENCE [LARGE SCALE GENOMIC DNA]</scope>
    <source>
        <strain evidence="3">NAU3</strain>
        <tissue evidence="3">Gut</tissue>
    </source>
</reference>
<evidence type="ECO:0000313" key="4">
    <source>
        <dbReference type="Proteomes" id="UP001281761"/>
    </source>
</evidence>
<name>A0ABQ9YGN3_9EUKA</name>
<organism evidence="3 4">
    <name type="scientific">Blattamonas nauphoetae</name>
    <dbReference type="NCBI Taxonomy" id="2049346"/>
    <lineage>
        <taxon>Eukaryota</taxon>
        <taxon>Metamonada</taxon>
        <taxon>Preaxostyla</taxon>
        <taxon>Oxymonadida</taxon>
        <taxon>Blattamonas</taxon>
    </lineage>
</organism>
<dbReference type="Proteomes" id="UP001281761">
    <property type="component" value="Unassembled WGS sequence"/>
</dbReference>
<dbReference type="Pfam" id="PF00098">
    <property type="entry name" value="zf-CCHC"/>
    <property type="match status" value="1"/>
</dbReference>
<protein>
    <recommendedName>
        <fullName evidence="2">CCHC-type domain-containing protein</fullName>
    </recommendedName>
</protein>
<keyword evidence="1" id="KW-0863">Zinc-finger</keyword>
<dbReference type="PROSITE" id="PS50158">
    <property type="entry name" value="ZF_CCHC"/>
    <property type="match status" value="2"/>
</dbReference>
<feature type="domain" description="CCHC-type" evidence="2">
    <location>
        <begin position="50"/>
        <end position="64"/>
    </location>
</feature>
<gene>
    <name evidence="3" type="ORF">BLNAU_2246</name>
</gene>
<evidence type="ECO:0000256" key="1">
    <source>
        <dbReference type="PROSITE-ProRule" id="PRU00047"/>
    </source>
</evidence>
<proteinExistence type="predicted"/>
<dbReference type="SMART" id="SM00343">
    <property type="entry name" value="ZnF_C2HC"/>
    <property type="match status" value="3"/>
</dbReference>
<dbReference type="Gene3D" id="4.10.60.10">
    <property type="entry name" value="Zinc finger, CCHC-type"/>
    <property type="match status" value="1"/>
</dbReference>
<keyword evidence="1" id="KW-0862">Zinc</keyword>
<dbReference type="SUPFAM" id="SSF57756">
    <property type="entry name" value="Retrovirus zinc finger-like domains"/>
    <property type="match status" value="1"/>
</dbReference>
<dbReference type="EMBL" id="JARBJD010000009">
    <property type="protein sequence ID" value="KAK2962811.1"/>
    <property type="molecule type" value="Genomic_DNA"/>
</dbReference>
<evidence type="ECO:0000313" key="3">
    <source>
        <dbReference type="EMBL" id="KAK2962811.1"/>
    </source>
</evidence>
<keyword evidence="1" id="KW-0479">Metal-binding</keyword>
<dbReference type="InterPro" id="IPR036875">
    <property type="entry name" value="Znf_CCHC_sf"/>
</dbReference>
<accession>A0ABQ9YGN3</accession>
<keyword evidence="4" id="KW-1185">Reference proteome</keyword>
<dbReference type="InterPro" id="IPR001878">
    <property type="entry name" value="Znf_CCHC"/>
</dbReference>
<comment type="caution">
    <text evidence="3">The sequence shown here is derived from an EMBL/GenBank/DDBJ whole genome shotgun (WGS) entry which is preliminary data.</text>
</comment>
<feature type="domain" description="CCHC-type" evidence="2">
    <location>
        <begin position="29"/>
        <end position="44"/>
    </location>
</feature>
<sequence>MRLCTKCQGKGHSGSECNVNPNEAWTSVCYKCGGKNHKARNCPSIKFDVCYHCGYLGHHRLDCPFDKERSTPTSVNPLISPADVIGYPRPAPINFTGNAPSVPLPPVPPLHPLLPATWIQQPPRQAPREIIFIPRSELERREGKRLEESVDS</sequence>
<evidence type="ECO:0000259" key="2">
    <source>
        <dbReference type="PROSITE" id="PS50158"/>
    </source>
</evidence>